<dbReference type="SMART" id="SM01411">
    <property type="entry name" value="Ephrin_rec_like"/>
    <property type="match status" value="3"/>
</dbReference>
<protein>
    <submittedName>
        <fullName evidence="2">WBC30 protein</fullName>
    </submittedName>
</protein>
<dbReference type="SUPFAM" id="SSF57184">
    <property type="entry name" value="Growth factor receptor domain"/>
    <property type="match status" value="1"/>
</dbReference>
<evidence type="ECO:0000259" key="1">
    <source>
        <dbReference type="Pfam" id="PF07699"/>
    </source>
</evidence>
<dbReference type="Pfam" id="PF07699">
    <property type="entry name" value="Ephrin_rec_like"/>
    <property type="match status" value="1"/>
</dbReference>
<dbReference type="InterPro" id="IPR009030">
    <property type="entry name" value="Growth_fac_rcpt_cys_sf"/>
</dbReference>
<feature type="domain" description="Tyrosine-protein kinase ephrin type A/B receptor-like" evidence="1">
    <location>
        <begin position="92"/>
        <end position="119"/>
    </location>
</feature>
<accession>A0A7K4WI87</accession>
<dbReference type="PANTHER" id="PTHR46104">
    <property type="entry name" value="GENE 9195-RELATED-RELATED"/>
    <property type="match status" value="1"/>
</dbReference>
<evidence type="ECO:0000313" key="2">
    <source>
        <dbReference type="EMBL" id="NWR34327.1"/>
    </source>
</evidence>
<keyword evidence="3" id="KW-1185">Reference proteome</keyword>
<dbReference type="Proteomes" id="UP000540952">
    <property type="component" value="Unassembled WGS sequence"/>
</dbReference>
<name>A0A7K4WI87_9TYRA</name>
<dbReference type="PANTHER" id="PTHR46104:SF1">
    <property type="entry name" value="GENE 9195-RELATED"/>
    <property type="match status" value="1"/>
</dbReference>
<feature type="non-terminal residue" evidence="2">
    <location>
        <position position="1"/>
    </location>
</feature>
<dbReference type="AlphaFoldDB" id="A0A7K4WI87"/>
<sequence>QTPSGPCEPGYFCTGGAKNPLQQVVMEGHYSSAGAFQPEPCPLGSFQPVSMLVFPSLCRDCPEGTFCHEPGLAAPQDCPKGHFCSAGSSFPLPCPVGTYSDVVRAGSCKPCPAGMFCSTAGLAEPEGPCQPGYYCSPGSSTSSPVRLKRRCPPGFYCPQKTGINFYPCPPGTYNPSYGLSQAERCQQCPAGEEITLVLP</sequence>
<gene>
    <name evidence="2" type="primary">Wbc30</name>
    <name evidence="2" type="ORF">TACRUB_R11864</name>
</gene>
<organism evidence="2 3">
    <name type="scientific">Tachuris rubrigastra</name>
    <dbReference type="NCBI Taxonomy" id="495162"/>
    <lineage>
        <taxon>Eukaryota</taxon>
        <taxon>Metazoa</taxon>
        <taxon>Chordata</taxon>
        <taxon>Craniata</taxon>
        <taxon>Vertebrata</taxon>
        <taxon>Euteleostomi</taxon>
        <taxon>Archelosauria</taxon>
        <taxon>Archosauria</taxon>
        <taxon>Dinosauria</taxon>
        <taxon>Saurischia</taxon>
        <taxon>Theropoda</taxon>
        <taxon>Coelurosauria</taxon>
        <taxon>Aves</taxon>
        <taxon>Neognathae</taxon>
        <taxon>Neoaves</taxon>
        <taxon>Telluraves</taxon>
        <taxon>Australaves</taxon>
        <taxon>Passeriformes</taxon>
        <taxon>Tyrannidae</taxon>
        <taxon>Tachuris</taxon>
    </lineage>
</organism>
<feature type="non-terminal residue" evidence="2">
    <location>
        <position position="199"/>
    </location>
</feature>
<proteinExistence type="predicted"/>
<dbReference type="InterPro" id="IPR011641">
    <property type="entry name" value="Tyr-kin_ephrin_A/B_rcpt-like"/>
</dbReference>
<comment type="caution">
    <text evidence="2">The sequence shown here is derived from an EMBL/GenBank/DDBJ whole genome shotgun (WGS) entry which is preliminary data.</text>
</comment>
<dbReference type="EMBL" id="VZRD01000183">
    <property type="protein sequence ID" value="NWR34327.1"/>
    <property type="molecule type" value="Genomic_DNA"/>
</dbReference>
<reference evidence="2 3" key="1">
    <citation type="submission" date="2019-09" db="EMBL/GenBank/DDBJ databases">
        <title>Bird 10,000 Genomes (B10K) Project - Family phase.</title>
        <authorList>
            <person name="Zhang G."/>
        </authorList>
    </citation>
    <scope>NUCLEOTIDE SEQUENCE [LARGE SCALE GENOMIC DNA]</scope>
    <source>
        <strain evidence="2">B10K-CU-031-13</strain>
        <tissue evidence="2">Muscle</tissue>
    </source>
</reference>
<dbReference type="Gene3D" id="2.10.50.10">
    <property type="entry name" value="Tumor Necrosis Factor Receptor, subunit A, domain 2"/>
    <property type="match status" value="2"/>
</dbReference>
<evidence type="ECO:0000313" key="3">
    <source>
        <dbReference type="Proteomes" id="UP000540952"/>
    </source>
</evidence>